<sequence>MSRRRTPITKELPKGFANDTYRKACAEPFPWLVKAREMRRAADLVWAQFSSELTAFASGGDDSGEPFTGSVAVMLYAFALENLLKAGLAAKGVAVGPNGNFALKSHKLEDLADDLALTLEPDERELMERLEHFLEWAGRYPIPLLAEALYPRAMLDGSKAAMYGLSSGDRVRVDALLAKVHATLPTEEEALVRYVRTIGA</sequence>
<gene>
    <name evidence="1" type="ORF">D3879_06555</name>
</gene>
<dbReference type="AlphaFoldDB" id="A0A418XKE3"/>
<protein>
    <submittedName>
        <fullName evidence="1">Uncharacterized protein</fullName>
    </submittedName>
</protein>
<organism evidence="1 2">
    <name type="scientific">Pseudomonas cavernicola</name>
    <dbReference type="NCBI Taxonomy" id="2320866"/>
    <lineage>
        <taxon>Bacteria</taxon>
        <taxon>Pseudomonadati</taxon>
        <taxon>Pseudomonadota</taxon>
        <taxon>Gammaproteobacteria</taxon>
        <taxon>Pseudomonadales</taxon>
        <taxon>Pseudomonadaceae</taxon>
        <taxon>Pseudomonas</taxon>
    </lineage>
</organism>
<accession>A0A418XKE3</accession>
<dbReference type="EMBL" id="QYUR01000002">
    <property type="protein sequence ID" value="RJG12934.1"/>
    <property type="molecule type" value="Genomic_DNA"/>
</dbReference>
<reference evidence="1 2" key="1">
    <citation type="submission" date="2018-09" db="EMBL/GenBank/DDBJ databases">
        <authorList>
            <person name="Zhu H."/>
        </authorList>
    </citation>
    <scope>NUCLEOTIDE SEQUENCE [LARGE SCALE GENOMIC DNA]</scope>
    <source>
        <strain evidence="1 2">K1S02-6</strain>
    </source>
</reference>
<proteinExistence type="predicted"/>
<comment type="caution">
    <text evidence="1">The sequence shown here is derived from an EMBL/GenBank/DDBJ whole genome shotgun (WGS) entry which is preliminary data.</text>
</comment>
<evidence type="ECO:0000313" key="1">
    <source>
        <dbReference type="EMBL" id="RJG12934.1"/>
    </source>
</evidence>
<dbReference type="RefSeq" id="WP_119953257.1">
    <property type="nucleotide sequence ID" value="NZ_QYUR01000002.1"/>
</dbReference>
<evidence type="ECO:0000313" key="2">
    <source>
        <dbReference type="Proteomes" id="UP000284021"/>
    </source>
</evidence>
<keyword evidence="2" id="KW-1185">Reference proteome</keyword>
<dbReference type="OrthoDB" id="6872467at2"/>
<dbReference type="Proteomes" id="UP000284021">
    <property type="component" value="Unassembled WGS sequence"/>
</dbReference>
<name>A0A418XKE3_9PSED</name>